<dbReference type="AlphaFoldDB" id="A0A0A9GR79"/>
<proteinExistence type="predicted"/>
<reference evidence="1" key="2">
    <citation type="journal article" date="2015" name="Data Brief">
        <title>Shoot transcriptome of the giant reed, Arundo donax.</title>
        <authorList>
            <person name="Barrero R.A."/>
            <person name="Guerrero F.D."/>
            <person name="Moolhuijzen P."/>
            <person name="Goolsby J.A."/>
            <person name="Tidwell J."/>
            <person name="Bellgard S.E."/>
            <person name="Bellgard M.I."/>
        </authorList>
    </citation>
    <scope>NUCLEOTIDE SEQUENCE</scope>
    <source>
        <tissue evidence="1">Shoot tissue taken approximately 20 cm above the soil surface</tissue>
    </source>
</reference>
<sequence length="45" mass="4929">MNCLNFKITFSLNFDLSENAAAFTSLSNCSNCHFVVPRAVITSLS</sequence>
<evidence type="ECO:0000313" key="1">
    <source>
        <dbReference type="EMBL" id="JAE25051.1"/>
    </source>
</evidence>
<name>A0A0A9GR79_ARUDO</name>
<protein>
    <submittedName>
        <fullName evidence="1">Uncharacterized protein</fullName>
    </submittedName>
</protein>
<dbReference type="EMBL" id="GBRH01172845">
    <property type="protein sequence ID" value="JAE25051.1"/>
    <property type="molecule type" value="Transcribed_RNA"/>
</dbReference>
<organism evidence="1">
    <name type="scientific">Arundo donax</name>
    <name type="common">Giant reed</name>
    <name type="synonym">Donax arundinaceus</name>
    <dbReference type="NCBI Taxonomy" id="35708"/>
    <lineage>
        <taxon>Eukaryota</taxon>
        <taxon>Viridiplantae</taxon>
        <taxon>Streptophyta</taxon>
        <taxon>Embryophyta</taxon>
        <taxon>Tracheophyta</taxon>
        <taxon>Spermatophyta</taxon>
        <taxon>Magnoliopsida</taxon>
        <taxon>Liliopsida</taxon>
        <taxon>Poales</taxon>
        <taxon>Poaceae</taxon>
        <taxon>PACMAD clade</taxon>
        <taxon>Arundinoideae</taxon>
        <taxon>Arundineae</taxon>
        <taxon>Arundo</taxon>
    </lineage>
</organism>
<accession>A0A0A9GR79</accession>
<reference evidence="1" key="1">
    <citation type="submission" date="2014-09" db="EMBL/GenBank/DDBJ databases">
        <authorList>
            <person name="Magalhaes I.L.F."/>
            <person name="Oliveira U."/>
            <person name="Santos F.R."/>
            <person name="Vidigal T.H.D.A."/>
            <person name="Brescovit A.D."/>
            <person name="Santos A.J."/>
        </authorList>
    </citation>
    <scope>NUCLEOTIDE SEQUENCE</scope>
    <source>
        <tissue evidence="1">Shoot tissue taken approximately 20 cm above the soil surface</tissue>
    </source>
</reference>